<evidence type="ECO:0000256" key="6">
    <source>
        <dbReference type="ARBA" id="ARBA00022490"/>
    </source>
</evidence>
<comment type="subunit">
    <text evidence="4">Oligomeric complex that consists of at least the alpha, beta, beta', gamma, delta, epsilon and zeta subunits.</text>
</comment>
<keyword evidence="9" id="KW-0333">Golgi apparatus</keyword>
<comment type="caution">
    <text evidence="15">The sequence shown here is derived from an EMBL/GenBank/DDBJ whole genome shotgun (WGS) entry which is preliminary data.</text>
</comment>
<sequence>MTDSVGGAVKTAADWSQGGGAPESAAEWARLLERVSGGRNSQPVSGVLRAEPSGLLSAIFCSKPLVGGDPSDLTDRVAEAHARIRQTLRVAGLLRELQTSFEDRQKALINRLSVLEEEVGETVLLTMRLTKRKQAVLARQAALESKMADVIDLLRRRQEDYQLKDLQRNELWQANCRLIDLTRGQLTQRRKHDSATDNDLEIAKCSYISERERVSEHLEVEQDNIFFCSSRPSVIMASIRCVAGILLLDEEGKRLAAKYYDESKFTDLASEKKFEKDLMSKTARLNNRNDVEVALVDEYIVLVRQSNDVMLAVLARESENDIMMLDFTTSLYQVLCNITHNNVCRKKIIDKLDLVFLMIDEAVEKGVILETDSAVITSRIKMQNEETSTTASDDRPHSTTGTSRTLQGFASSSQEASFKSALSSVRDQIGNFLSR</sequence>
<evidence type="ECO:0000256" key="11">
    <source>
        <dbReference type="ARBA" id="ARBA00023329"/>
    </source>
</evidence>
<reference evidence="15 16" key="1">
    <citation type="submission" date="2020-04" db="EMBL/GenBank/DDBJ databases">
        <title>Perkinsus olseni comparative genomics.</title>
        <authorList>
            <person name="Bogema D.R."/>
        </authorList>
    </citation>
    <scope>NUCLEOTIDE SEQUENCE [LARGE SCALE GENOMIC DNA]</scope>
    <source>
        <strain evidence="15">00978-12</strain>
    </source>
</reference>
<dbReference type="Proteomes" id="UP000541610">
    <property type="component" value="Unassembled WGS sequence"/>
</dbReference>
<comment type="subcellular location">
    <subcellularLocation>
        <location evidence="2">Cytoplasmic vesicle</location>
        <location evidence="2">COPI-coated vesicle membrane</location>
        <topology evidence="2">Peripheral membrane protein</topology>
        <orientation evidence="2">Cytoplasmic side</orientation>
    </subcellularLocation>
    <subcellularLocation>
        <location evidence="1">Golgi apparatus membrane</location>
        <topology evidence="1">Peripheral membrane protein</topology>
        <orientation evidence="1">Cytoplasmic side</orientation>
    </subcellularLocation>
</comment>
<dbReference type="InterPro" id="IPR039652">
    <property type="entry name" value="Coatomer_zeta"/>
</dbReference>
<keyword evidence="6" id="KW-0963">Cytoplasm</keyword>
<organism evidence="15 16">
    <name type="scientific">Perkinsus olseni</name>
    <name type="common">Perkinsus atlanticus</name>
    <dbReference type="NCBI Taxonomy" id="32597"/>
    <lineage>
        <taxon>Eukaryota</taxon>
        <taxon>Sar</taxon>
        <taxon>Alveolata</taxon>
        <taxon>Perkinsozoa</taxon>
        <taxon>Perkinsea</taxon>
        <taxon>Perkinsida</taxon>
        <taxon>Perkinsidae</taxon>
        <taxon>Perkinsus</taxon>
    </lineage>
</organism>
<evidence type="ECO:0000256" key="4">
    <source>
        <dbReference type="ARBA" id="ARBA00011775"/>
    </source>
</evidence>
<evidence type="ECO:0000256" key="3">
    <source>
        <dbReference type="ARBA" id="ARBA00006972"/>
    </source>
</evidence>
<dbReference type="InterPro" id="IPR011012">
    <property type="entry name" value="Longin-like_dom_sf"/>
</dbReference>
<keyword evidence="8" id="KW-0653">Protein transport</keyword>
<evidence type="ECO:0000256" key="5">
    <source>
        <dbReference type="ARBA" id="ARBA00022448"/>
    </source>
</evidence>
<evidence type="ECO:0000313" key="15">
    <source>
        <dbReference type="EMBL" id="KAF4695892.1"/>
    </source>
</evidence>
<feature type="region of interest" description="Disordered" evidence="13">
    <location>
        <begin position="1"/>
        <end position="21"/>
    </location>
</feature>
<dbReference type="InterPro" id="IPR022775">
    <property type="entry name" value="AP_mu_sigma_su"/>
</dbReference>
<evidence type="ECO:0000256" key="7">
    <source>
        <dbReference type="ARBA" id="ARBA00022892"/>
    </source>
</evidence>
<name>A0A7J6PIU7_PEROL</name>
<keyword evidence="5" id="KW-0813">Transport</keyword>
<dbReference type="GO" id="GO:0006891">
    <property type="term" value="P:intra-Golgi vesicle-mediated transport"/>
    <property type="evidence" value="ECO:0007669"/>
    <property type="project" value="TreeGrafter"/>
</dbReference>
<keyword evidence="10" id="KW-0472">Membrane</keyword>
<accession>A0A7J6PIU7</accession>
<dbReference type="GO" id="GO:0000139">
    <property type="term" value="C:Golgi membrane"/>
    <property type="evidence" value="ECO:0007669"/>
    <property type="project" value="UniProtKB-SubCell"/>
</dbReference>
<dbReference type="GO" id="GO:0006890">
    <property type="term" value="P:retrograde vesicle-mediated transport, Golgi to endoplasmic reticulum"/>
    <property type="evidence" value="ECO:0007669"/>
    <property type="project" value="InterPro"/>
</dbReference>
<evidence type="ECO:0000256" key="8">
    <source>
        <dbReference type="ARBA" id="ARBA00022927"/>
    </source>
</evidence>
<evidence type="ECO:0000256" key="10">
    <source>
        <dbReference type="ARBA" id="ARBA00023136"/>
    </source>
</evidence>
<evidence type="ECO:0000256" key="2">
    <source>
        <dbReference type="ARBA" id="ARBA00004347"/>
    </source>
</evidence>
<dbReference type="EMBL" id="JABANP010000016">
    <property type="protein sequence ID" value="KAF4695892.1"/>
    <property type="molecule type" value="Genomic_DNA"/>
</dbReference>
<protein>
    <submittedName>
        <fullName evidence="15">Coatomer subunit zeta-1</fullName>
    </submittedName>
</protein>
<dbReference type="GO" id="GO:0030126">
    <property type="term" value="C:COPI vesicle coat"/>
    <property type="evidence" value="ECO:0007669"/>
    <property type="project" value="InterPro"/>
</dbReference>
<dbReference type="SUPFAM" id="SSF64356">
    <property type="entry name" value="SNARE-like"/>
    <property type="match status" value="1"/>
</dbReference>
<evidence type="ECO:0000313" key="16">
    <source>
        <dbReference type="Proteomes" id="UP000541610"/>
    </source>
</evidence>
<evidence type="ECO:0000256" key="9">
    <source>
        <dbReference type="ARBA" id="ARBA00023034"/>
    </source>
</evidence>
<dbReference type="GO" id="GO:0006886">
    <property type="term" value="P:intracellular protein transport"/>
    <property type="evidence" value="ECO:0007669"/>
    <property type="project" value="TreeGrafter"/>
</dbReference>
<keyword evidence="7" id="KW-0931">ER-Golgi transport</keyword>
<feature type="domain" description="AP complex mu/sigma subunit" evidence="14">
    <location>
        <begin position="243"/>
        <end position="385"/>
    </location>
</feature>
<comment type="similarity">
    <text evidence="3">Belongs to the adaptor complexes small subunit family.</text>
</comment>
<proteinExistence type="inferred from homology"/>
<dbReference type="Gene3D" id="3.30.450.60">
    <property type="match status" value="1"/>
</dbReference>
<dbReference type="PANTHER" id="PTHR11043:SF0">
    <property type="entry name" value="COATOMER SUBUNIT ZETA"/>
    <property type="match status" value="1"/>
</dbReference>
<feature type="region of interest" description="Disordered" evidence="13">
    <location>
        <begin position="383"/>
        <end position="409"/>
    </location>
</feature>
<evidence type="ECO:0000256" key="1">
    <source>
        <dbReference type="ARBA" id="ARBA00004255"/>
    </source>
</evidence>
<evidence type="ECO:0000256" key="12">
    <source>
        <dbReference type="ARBA" id="ARBA00045555"/>
    </source>
</evidence>
<dbReference type="OrthoDB" id="6585768at2759"/>
<comment type="function">
    <text evidence="12">The coatomer is a cytosolic protein complex that binds to dilysine motifs and reversibly associates with Golgi non-clathrin-coated vesicles, which further mediate biosynthetic protein transport from the ER, via the Golgi up to the trans Golgi network. Coatomer complex is required for budding from Golgi membranes, and is essential for the retrograde Golgi-to-ER transport of dilysine-tagged proteins. The zeta subunit may be involved in regulating the coat assembly and, hence, the rate of biosynthetic protein transport due to its association-dissociation properties with the coatomer complex.</text>
</comment>
<gene>
    <name evidence="15" type="primary">COPZ1</name>
    <name evidence="15" type="ORF">FOZ60_003059</name>
</gene>
<evidence type="ECO:0000256" key="13">
    <source>
        <dbReference type="SAM" id="MobiDB-lite"/>
    </source>
</evidence>
<keyword evidence="11" id="KW-0968">Cytoplasmic vesicle</keyword>
<dbReference type="Pfam" id="PF01217">
    <property type="entry name" value="Clat_adaptor_s"/>
    <property type="match status" value="1"/>
</dbReference>
<feature type="compositionally biased region" description="Polar residues" evidence="13">
    <location>
        <begin position="398"/>
        <end position="409"/>
    </location>
</feature>
<evidence type="ECO:0000259" key="14">
    <source>
        <dbReference type="Pfam" id="PF01217"/>
    </source>
</evidence>
<dbReference type="PANTHER" id="PTHR11043">
    <property type="entry name" value="ZETA-COAT PROTEIN"/>
    <property type="match status" value="1"/>
</dbReference>
<dbReference type="AlphaFoldDB" id="A0A7J6PIU7"/>